<feature type="compositionally biased region" description="Basic and acidic residues" evidence="1">
    <location>
        <begin position="86"/>
        <end position="95"/>
    </location>
</feature>
<dbReference type="Proteomes" id="UP001066276">
    <property type="component" value="Chromosome 4_2"/>
</dbReference>
<dbReference type="AlphaFoldDB" id="A0AAV7SBD3"/>
<proteinExistence type="predicted"/>
<gene>
    <name evidence="2" type="ORF">NDU88_002250</name>
</gene>
<evidence type="ECO:0000256" key="1">
    <source>
        <dbReference type="SAM" id="MobiDB-lite"/>
    </source>
</evidence>
<sequence>MFGPWLPQGCPPVQAERPRAETGLDGCKEGNEEPGWRDRRLQVGAPALHMDETLRSVRVAPTLSAPRTATSAAARLSRCPPGPSRRHADPCDRQE</sequence>
<feature type="region of interest" description="Disordered" evidence="1">
    <location>
        <begin position="59"/>
        <end position="95"/>
    </location>
</feature>
<evidence type="ECO:0000313" key="2">
    <source>
        <dbReference type="EMBL" id="KAJ1161769.1"/>
    </source>
</evidence>
<feature type="region of interest" description="Disordered" evidence="1">
    <location>
        <begin position="1"/>
        <end position="35"/>
    </location>
</feature>
<organism evidence="2 3">
    <name type="scientific">Pleurodeles waltl</name>
    <name type="common">Iberian ribbed newt</name>
    <dbReference type="NCBI Taxonomy" id="8319"/>
    <lineage>
        <taxon>Eukaryota</taxon>
        <taxon>Metazoa</taxon>
        <taxon>Chordata</taxon>
        <taxon>Craniata</taxon>
        <taxon>Vertebrata</taxon>
        <taxon>Euteleostomi</taxon>
        <taxon>Amphibia</taxon>
        <taxon>Batrachia</taxon>
        <taxon>Caudata</taxon>
        <taxon>Salamandroidea</taxon>
        <taxon>Salamandridae</taxon>
        <taxon>Pleurodelinae</taxon>
        <taxon>Pleurodeles</taxon>
    </lineage>
</organism>
<dbReference type="EMBL" id="JANPWB010000008">
    <property type="protein sequence ID" value="KAJ1161769.1"/>
    <property type="molecule type" value="Genomic_DNA"/>
</dbReference>
<keyword evidence="3" id="KW-1185">Reference proteome</keyword>
<feature type="compositionally biased region" description="Basic and acidic residues" evidence="1">
    <location>
        <begin position="16"/>
        <end position="35"/>
    </location>
</feature>
<name>A0AAV7SBD3_PLEWA</name>
<protein>
    <submittedName>
        <fullName evidence="2">Uncharacterized protein</fullName>
    </submittedName>
</protein>
<feature type="compositionally biased region" description="Low complexity" evidence="1">
    <location>
        <begin position="60"/>
        <end position="78"/>
    </location>
</feature>
<comment type="caution">
    <text evidence="2">The sequence shown here is derived from an EMBL/GenBank/DDBJ whole genome shotgun (WGS) entry which is preliminary data.</text>
</comment>
<reference evidence="2" key="1">
    <citation type="journal article" date="2022" name="bioRxiv">
        <title>Sequencing and chromosome-scale assembly of the giantPleurodeles waltlgenome.</title>
        <authorList>
            <person name="Brown T."/>
            <person name="Elewa A."/>
            <person name="Iarovenko S."/>
            <person name="Subramanian E."/>
            <person name="Araus A.J."/>
            <person name="Petzold A."/>
            <person name="Susuki M."/>
            <person name="Suzuki K.-i.T."/>
            <person name="Hayashi T."/>
            <person name="Toyoda A."/>
            <person name="Oliveira C."/>
            <person name="Osipova E."/>
            <person name="Leigh N.D."/>
            <person name="Simon A."/>
            <person name="Yun M.H."/>
        </authorList>
    </citation>
    <scope>NUCLEOTIDE SEQUENCE</scope>
    <source>
        <strain evidence="2">20211129_DDA</strain>
        <tissue evidence="2">Liver</tissue>
    </source>
</reference>
<evidence type="ECO:0000313" key="3">
    <source>
        <dbReference type="Proteomes" id="UP001066276"/>
    </source>
</evidence>
<accession>A0AAV7SBD3</accession>